<dbReference type="RefSeq" id="WP_011736122.1">
    <property type="nucleotide sequence ID" value="NC_008609.1"/>
</dbReference>
<dbReference type="HOGENOM" id="CLU_1813986_0_0_7"/>
<dbReference type="EMBL" id="CP000482">
    <property type="protein sequence ID" value="ABK99862.1"/>
    <property type="molecule type" value="Genomic_DNA"/>
</dbReference>
<protein>
    <submittedName>
        <fullName evidence="1">Uncharacterized protein</fullName>
    </submittedName>
</protein>
<dbReference type="AlphaFoldDB" id="A1AR92"/>
<evidence type="ECO:0000313" key="1">
    <source>
        <dbReference type="EMBL" id="ABK99862.1"/>
    </source>
</evidence>
<reference evidence="1 2" key="1">
    <citation type="submission" date="2006-10" db="EMBL/GenBank/DDBJ databases">
        <title>Complete sequence of chromosome of Pelobacter propionicus DSM 2379.</title>
        <authorList>
            <consortium name="US DOE Joint Genome Institute"/>
            <person name="Copeland A."/>
            <person name="Lucas S."/>
            <person name="Lapidus A."/>
            <person name="Barry K."/>
            <person name="Detter J.C."/>
            <person name="Glavina del Rio T."/>
            <person name="Hammon N."/>
            <person name="Israni S."/>
            <person name="Dalin E."/>
            <person name="Tice H."/>
            <person name="Pitluck S."/>
            <person name="Saunders E."/>
            <person name="Brettin T."/>
            <person name="Bruce D."/>
            <person name="Han C."/>
            <person name="Tapia R."/>
            <person name="Schmutz J."/>
            <person name="Larimer F."/>
            <person name="Land M."/>
            <person name="Hauser L."/>
            <person name="Kyrpides N."/>
            <person name="Kim E."/>
            <person name="Lovley D."/>
            <person name="Richardson P."/>
        </authorList>
    </citation>
    <scope>NUCLEOTIDE SEQUENCE [LARGE SCALE GENOMIC DNA]</scope>
    <source>
        <strain evidence="2">DSM 2379 / NBRC 103807 / OttBd1</strain>
    </source>
</reference>
<dbReference type="OrthoDB" id="5395925at2"/>
<dbReference type="Gene3D" id="2.170.120.30">
    <property type="match status" value="1"/>
</dbReference>
<name>A1AR92_PELPD</name>
<dbReference type="KEGG" id="ppd:Ppro_2255"/>
<evidence type="ECO:0000313" key="2">
    <source>
        <dbReference type="Proteomes" id="UP000006732"/>
    </source>
</evidence>
<dbReference type="Proteomes" id="UP000006732">
    <property type="component" value="Chromosome"/>
</dbReference>
<dbReference type="STRING" id="338966.Ppro_2255"/>
<accession>A1AR92</accession>
<organism evidence="1 2">
    <name type="scientific">Pelobacter propionicus (strain DSM 2379 / NBRC 103807 / OttBd1)</name>
    <dbReference type="NCBI Taxonomy" id="338966"/>
    <lineage>
        <taxon>Bacteria</taxon>
        <taxon>Pseudomonadati</taxon>
        <taxon>Thermodesulfobacteriota</taxon>
        <taxon>Desulfuromonadia</taxon>
        <taxon>Desulfuromonadales</taxon>
        <taxon>Desulfuromonadaceae</taxon>
        <taxon>Pelobacter</taxon>
    </lineage>
</organism>
<proteinExistence type="predicted"/>
<gene>
    <name evidence="1" type="ordered locus">Ppro_2255</name>
</gene>
<sequence>MDRIPSDTVSRFRPRNLTLKLLCLALAFSVWSLAATWKKSEAVLSLEPRLVNIPRGYSLGSPLPRKVSITLYGPPALIRAAKHANPALVLDLAGAAAPGTTAFIHLETRLRLPEEIRVTRVSPGRLELRLEPEHSPQGDRHP</sequence>
<keyword evidence="2" id="KW-1185">Reference proteome</keyword>